<reference evidence="16" key="1">
    <citation type="journal article" date="2019" name="Int. J. Syst. Evol. Microbiol.">
        <title>The Global Catalogue of Microorganisms (GCM) 10K type strain sequencing project: providing services to taxonomists for standard genome sequencing and annotation.</title>
        <authorList>
            <consortium name="The Broad Institute Genomics Platform"/>
            <consortium name="The Broad Institute Genome Sequencing Center for Infectious Disease"/>
            <person name="Wu L."/>
            <person name="Ma J."/>
        </authorList>
    </citation>
    <scope>NUCLEOTIDE SEQUENCE [LARGE SCALE GENOMIC DNA]</scope>
    <source>
        <strain evidence="16">KCTC 52344</strain>
    </source>
</reference>
<comment type="subcellular location">
    <subcellularLocation>
        <location evidence="1 10">Cell outer membrane</location>
        <topology evidence="1 10">Multi-pass membrane protein</topology>
    </subcellularLocation>
</comment>
<evidence type="ECO:0000256" key="9">
    <source>
        <dbReference type="ARBA" id="ARBA00023237"/>
    </source>
</evidence>
<sequence length="772" mass="87190">MKTRLILLLFAPYFLHAQNTSIKGQIKSSTGEPLSFISISLKSTNKATFSDSTGRFEIKGVTKGDYILIASSIGYQTIEKPIKVSGTSLFEELTMKSTDTELQEVVVTQERQSRMQETKPIAIKSIEIKNVITQNVLLTDVIDRVSGVRIRRSSSLGDRSDISINGLRGEAIRVYIDGIPMELLYPNFDISTLPIGNVKRLDIYKGVLPVDVGTDALGGGINIITEQKSHNNLRASYNVGSFNTHLADINLGLTNKQNYFLNLSAAYNQSDNDYTMKALVYETNKIEKVRRFHDKFQFFYGGITAGVHSKPWADELRLTVNYSKGYKELQNGARISHIPYGEVEYHAENVAATLKYDKSFLNEKVIFRTIGNFSEQVLNYVDTTANVYSWSGKVVGRNTPGEYTAEQLTDNYSRSIINRSSLIINLAAKHKLLASNLYAKQRLTGIDYLEKEIDKDYLRIPQSLIKNISGIQYEGLYLSHLTLSAAIKRFDYVLNGAENNTFELVRKKDGFWGWNLGLKYDISDKLFARASYEKGFLIPQFFQFVGNGADILRNTNLMPESSNNLNAGLSYLDKSDRLFTFSGTLNGFYRRQNDIIFLGSNLTRIYENADQVKTLGAEGEATIRYNKAFSLSTNLTFMRKTFSKLKDPKNQYLLGAAFPNNPNFFGNVELAWQKNNFGIKNGLFRAYAFYNYVAPFNHILIGKDNNIKTTPDSFVPVQHRVDVGCSYKFPKQNLTASINVLNVLNADLYDNFLVPRAGTNFNVKIIYELTKF</sequence>
<feature type="domain" description="TonB-dependent receptor-like beta-barrel" evidence="13">
    <location>
        <begin position="311"/>
        <end position="743"/>
    </location>
</feature>
<evidence type="ECO:0000256" key="6">
    <source>
        <dbReference type="ARBA" id="ARBA00023077"/>
    </source>
</evidence>
<keyword evidence="7 10" id="KW-0472">Membrane</keyword>
<dbReference type="InterPro" id="IPR039426">
    <property type="entry name" value="TonB-dep_rcpt-like"/>
</dbReference>
<evidence type="ECO:0000256" key="7">
    <source>
        <dbReference type="ARBA" id="ARBA00023136"/>
    </source>
</evidence>
<feature type="domain" description="TonB-dependent receptor plug" evidence="14">
    <location>
        <begin position="134"/>
        <end position="219"/>
    </location>
</feature>
<comment type="caution">
    <text evidence="15">The sequence shown here is derived from an EMBL/GenBank/DDBJ whole genome shotgun (WGS) entry which is preliminary data.</text>
</comment>
<evidence type="ECO:0000256" key="1">
    <source>
        <dbReference type="ARBA" id="ARBA00004571"/>
    </source>
</evidence>
<proteinExistence type="inferred from homology"/>
<keyword evidence="5 12" id="KW-0732">Signal</keyword>
<evidence type="ECO:0000313" key="16">
    <source>
        <dbReference type="Proteomes" id="UP001597510"/>
    </source>
</evidence>
<evidence type="ECO:0000256" key="5">
    <source>
        <dbReference type="ARBA" id="ARBA00022729"/>
    </source>
</evidence>
<evidence type="ECO:0000259" key="14">
    <source>
        <dbReference type="Pfam" id="PF07715"/>
    </source>
</evidence>
<protein>
    <submittedName>
        <fullName evidence="15">TonB-dependent receptor domain-containing protein</fullName>
    </submittedName>
</protein>
<dbReference type="RefSeq" id="WP_340233637.1">
    <property type="nucleotide sequence ID" value="NZ_JBBEWC010000001.1"/>
</dbReference>
<keyword evidence="8 15" id="KW-0675">Receptor</keyword>
<evidence type="ECO:0000256" key="4">
    <source>
        <dbReference type="ARBA" id="ARBA00022692"/>
    </source>
</evidence>
<keyword evidence="6 11" id="KW-0798">TonB box</keyword>
<dbReference type="Gene3D" id="2.40.170.20">
    <property type="entry name" value="TonB-dependent receptor, beta-barrel domain"/>
    <property type="match status" value="1"/>
</dbReference>
<evidence type="ECO:0000256" key="12">
    <source>
        <dbReference type="SAM" id="SignalP"/>
    </source>
</evidence>
<evidence type="ECO:0000256" key="11">
    <source>
        <dbReference type="RuleBase" id="RU003357"/>
    </source>
</evidence>
<dbReference type="Pfam" id="PF13715">
    <property type="entry name" value="CarbopepD_reg_2"/>
    <property type="match status" value="1"/>
</dbReference>
<gene>
    <name evidence="15" type="ORF">ACFSR2_22085</name>
</gene>
<dbReference type="EMBL" id="JBHULC010000038">
    <property type="protein sequence ID" value="MFD2523605.1"/>
    <property type="molecule type" value="Genomic_DNA"/>
</dbReference>
<dbReference type="PANTHER" id="PTHR30069:SF29">
    <property type="entry name" value="HEMOGLOBIN AND HEMOGLOBIN-HAPTOGLOBIN-BINDING PROTEIN 1-RELATED"/>
    <property type="match status" value="1"/>
</dbReference>
<dbReference type="SUPFAM" id="SSF56935">
    <property type="entry name" value="Porins"/>
    <property type="match status" value="1"/>
</dbReference>
<dbReference type="Pfam" id="PF07715">
    <property type="entry name" value="Plug"/>
    <property type="match status" value="1"/>
</dbReference>
<evidence type="ECO:0000256" key="10">
    <source>
        <dbReference type="PROSITE-ProRule" id="PRU01360"/>
    </source>
</evidence>
<dbReference type="InterPro" id="IPR000531">
    <property type="entry name" value="Beta-barrel_TonB"/>
</dbReference>
<accession>A0ABW5JDC6</accession>
<organism evidence="15 16">
    <name type="scientific">Emticicia soli</name>
    <dbReference type="NCBI Taxonomy" id="2027878"/>
    <lineage>
        <taxon>Bacteria</taxon>
        <taxon>Pseudomonadati</taxon>
        <taxon>Bacteroidota</taxon>
        <taxon>Cytophagia</taxon>
        <taxon>Cytophagales</taxon>
        <taxon>Leadbetterellaceae</taxon>
        <taxon>Emticicia</taxon>
    </lineage>
</organism>
<dbReference type="InterPro" id="IPR036942">
    <property type="entry name" value="Beta-barrel_TonB_sf"/>
</dbReference>
<evidence type="ECO:0000259" key="13">
    <source>
        <dbReference type="Pfam" id="PF00593"/>
    </source>
</evidence>
<name>A0ABW5JDC6_9BACT</name>
<keyword evidence="3 10" id="KW-1134">Transmembrane beta strand</keyword>
<dbReference type="Pfam" id="PF00593">
    <property type="entry name" value="TonB_dep_Rec_b-barrel"/>
    <property type="match status" value="1"/>
</dbReference>
<evidence type="ECO:0000256" key="3">
    <source>
        <dbReference type="ARBA" id="ARBA00022452"/>
    </source>
</evidence>
<comment type="similarity">
    <text evidence="10 11">Belongs to the TonB-dependent receptor family.</text>
</comment>
<evidence type="ECO:0000313" key="15">
    <source>
        <dbReference type="EMBL" id="MFD2523605.1"/>
    </source>
</evidence>
<dbReference type="InterPro" id="IPR012910">
    <property type="entry name" value="Plug_dom"/>
</dbReference>
<evidence type="ECO:0000256" key="2">
    <source>
        <dbReference type="ARBA" id="ARBA00022448"/>
    </source>
</evidence>
<keyword evidence="9 10" id="KW-0998">Cell outer membrane</keyword>
<dbReference type="Proteomes" id="UP001597510">
    <property type="component" value="Unassembled WGS sequence"/>
</dbReference>
<dbReference type="PANTHER" id="PTHR30069">
    <property type="entry name" value="TONB-DEPENDENT OUTER MEMBRANE RECEPTOR"/>
    <property type="match status" value="1"/>
</dbReference>
<dbReference type="InterPro" id="IPR037066">
    <property type="entry name" value="Plug_dom_sf"/>
</dbReference>
<dbReference type="InterPro" id="IPR008969">
    <property type="entry name" value="CarboxyPept-like_regulatory"/>
</dbReference>
<keyword evidence="4 10" id="KW-0812">Transmembrane</keyword>
<evidence type="ECO:0000256" key="8">
    <source>
        <dbReference type="ARBA" id="ARBA00023170"/>
    </source>
</evidence>
<dbReference type="Gene3D" id="2.170.130.10">
    <property type="entry name" value="TonB-dependent receptor, plug domain"/>
    <property type="match status" value="1"/>
</dbReference>
<keyword evidence="2 10" id="KW-0813">Transport</keyword>
<dbReference type="PROSITE" id="PS52016">
    <property type="entry name" value="TONB_DEPENDENT_REC_3"/>
    <property type="match status" value="1"/>
</dbReference>
<keyword evidence="16" id="KW-1185">Reference proteome</keyword>
<feature type="signal peptide" evidence="12">
    <location>
        <begin position="1"/>
        <end position="17"/>
    </location>
</feature>
<feature type="chain" id="PRO_5046558848" evidence="12">
    <location>
        <begin position="18"/>
        <end position="772"/>
    </location>
</feature>
<dbReference type="Gene3D" id="2.60.40.1120">
    <property type="entry name" value="Carboxypeptidase-like, regulatory domain"/>
    <property type="match status" value="1"/>
</dbReference>
<dbReference type="SUPFAM" id="SSF49464">
    <property type="entry name" value="Carboxypeptidase regulatory domain-like"/>
    <property type="match status" value="1"/>
</dbReference>